<organism evidence="1 2">
    <name type="scientific">Piloderma croceum (strain F 1598)</name>
    <dbReference type="NCBI Taxonomy" id="765440"/>
    <lineage>
        <taxon>Eukaryota</taxon>
        <taxon>Fungi</taxon>
        <taxon>Dikarya</taxon>
        <taxon>Basidiomycota</taxon>
        <taxon>Agaricomycotina</taxon>
        <taxon>Agaricomycetes</taxon>
        <taxon>Agaricomycetidae</taxon>
        <taxon>Atheliales</taxon>
        <taxon>Atheliaceae</taxon>
        <taxon>Piloderma</taxon>
    </lineage>
</organism>
<dbReference type="EMBL" id="KN833157">
    <property type="protein sequence ID" value="KIM72160.1"/>
    <property type="molecule type" value="Genomic_DNA"/>
</dbReference>
<sequence>MIHCVVITAQHRLHFLSRHTIHLTSSHSPLHFTRVDIDDFDSLALDEAQLHEFYTQTSPNTGALYYSQMNAKAGRQTYIGNRMSWTISVLQVIKKQMIVLCRRPVCVHVFSHHT</sequence>
<dbReference type="Proteomes" id="UP000054166">
    <property type="component" value="Unassembled WGS sequence"/>
</dbReference>
<name>A0A0C3EHR2_PILCF</name>
<dbReference type="InParanoid" id="A0A0C3EHR2"/>
<proteinExistence type="predicted"/>
<reference evidence="1 2" key="1">
    <citation type="submission" date="2014-04" db="EMBL/GenBank/DDBJ databases">
        <authorList>
            <consortium name="DOE Joint Genome Institute"/>
            <person name="Kuo A."/>
            <person name="Tarkka M."/>
            <person name="Buscot F."/>
            <person name="Kohler A."/>
            <person name="Nagy L.G."/>
            <person name="Floudas D."/>
            <person name="Copeland A."/>
            <person name="Barry K.W."/>
            <person name="Cichocki N."/>
            <person name="Veneault-Fourrey C."/>
            <person name="LaButti K."/>
            <person name="Lindquist E.A."/>
            <person name="Lipzen A."/>
            <person name="Lundell T."/>
            <person name="Morin E."/>
            <person name="Murat C."/>
            <person name="Sun H."/>
            <person name="Tunlid A."/>
            <person name="Henrissat B."/>
            <person name="Grigoriev I.V."/>
            <person name="Hibbett D.S."/>
            <person name="Martin F."/>
            <person name="Nordberg H.P."/>
            <person name="Cantor M.N."/>
            <person name="Hua S.X."/>
        </authorList>
    </citation>
    <scope>NUCLEOTIDE SEQUENCE [LARGE SCALE GENOMIC DNA]</scope>
    <source>
        <strain evidence="1 2">F 1598</strain>
    </source>
</reference>
<evidence type="ECO:0000313" key="2">
    <source>
        <dbReference type="Proteomes" id="UP000054166"/>
    </source>
</evidence>
<evidence type="ECO:0000313" key="1">
    <source>
        <dbReference type="EMBL" id="KIM72160.1"/>
    </source>
</evidence>
<protein>
    <submittedName>
        <fullName evidence="1">Uncharacterized protein</fullName>
    </submittedName>
</protein>
<accession>A0A0C3EHR2</accession>
<gene>
    <name evidence="1" type="ORF">PILCRDRAFT_745553</name>
</gene>
<keyword evidence="2" id="KW-1185">Reference proteome</keyword>
<dbReference type="AlphaFoldDB" id="A0A0C3EHR2"/>
<dbReference type="HOGENOM" id="CLU_2121997_0_0_1"/>
<reference evidence="2" key="2">
    <citation type="submission" date="2015-01" db="EMBL/GenBank/DDBJ databases">
        <title>Evolutionary Origins and Diversification of the Mycorrhizal Mutualists.</title>
        <authorList>
            <consortium name="DOE Joint Genome Institute"/>
            <consortium name="Mycorrhizal Genomics Consortium"/>
            <person name="Kohler A."/>
            <person name="Kuo A."/>
            <person name="Nagy L.G."/>
            <person name="Floudas D."/>
            <person name="Copeland A."/>
            <person name="Barry K.W."/>
            <person name="Cichocki N."/>
            <person name="Veneault-Fourrey C."/>
            <person name="LaButti K."/>
            <person name="Lindquist E.A."/>
            <person name="Lipzen A."/>
            <person name="Lundell T."/>
            <person name="Morin E."/>
            <person name="Murat C."/>
            <person name="Riley R."/>
            <person name="Ohm R."/>
            <person name="Sun H."/>
            <person name="Tunlid A."/>
            <person name="Henrissat B."/>
            <person name="Grigoriev I.V."/>
            <person name="Hibbett D.S."/>
            <person name="Martin F."/>
        </authorList>
    </citation>
    <scope>NUCLEOTIDE SEQUENCE [LARGE SCALE GENOMIC DNA]</scope>
    <source>
        <strain evidence="2">F 1598</strain>
    </source>
</reference>